<dbReference type="OrthoDB" id="1097962at2"/>
<comment type="similarity">
    <text evidence="2">Belongs to the SusD family.</text>
</comment>
<name>A0A2T8HKM2_9SPHI</name>
<gene>
    <name evidence="8" type="ORF">DC487_08390</name>
</gene>
<dbReference type="Gene3D" id="1.25.40.900">
    <property type="match status" value="1"/>
</dbReference>
<evidence type="ECO:0000259" key="6">
    <source>
        <dbReference type="Pfam" id="PF07980"/>
    </source>
</evidence>
<feature type="domain" description="SusD-like N-terminal" evidence="7">
    <location>
        <begin position="24"/>
        <end position="248"/>
    </location>
</feature>
<evidence type="ECO:0000256" key="5">
    <source>
        <dbReference type="ARBA" id="ARBA00023237"/>
    </source>
</evidence>
<keyword evidence="5" id="KW-0998">Cell outer membrane</keyword>
<dbReference type="GO" id="GO:0009279">
    <property type="term" value="C:cell outer membrane"/>
    <property type="evidence" value="ECO:0007669"/>
    <property type="project" value="UniProtKB-SubCell"/>
</dbReference>
<evidence type="ECO:0008006" key="10">
    <source>
        <dbReference type="Google" id="ProtNLM"/>
    </source>
</evidence>
<accession>A0A2T8HKM2</accession>
<sequence length="474" mass="53548">MKAYTTYLHIGIIALAVCLSSCEKWLDVAPQTQIEADRVFEKESGFQDALTGVYVKMTDQKLYGRELTFGMLDGLGGQFNGLATANEYYSTINYDYNQETFITKSGDVFESGYNTIANINMLISNLDSKGPSLFSGVNYHTIRGEAYGLRAFLHFDLVRLYGSAIAANGETALAIPYMDAVSVTPKERLSTRAILNRVIADLEIAAEELRMYDPIVPANAANATTYLRDRYLKFNYYAVKALQARVYLYAGDKERALAAAKAVIESNVFEWTPSSEIATTVEGNRNRVFTQELIFSLYINGMSTITSPFYDEGVSGALLKRSDFDYSNLFDNKDDYRFVYLTKYSDAVWARYSTKFVQPPSSQAAFSNRMPMIRKSELYYIAAECLFETNPQEAINYLNTVRTHRNAGELSSSLSSADVEGEIKNEYRKELIGEGQIFYYYKRMNAEQIDGVYITMTENTYVLPLPDREISYGQ</sequence>
<evidence type="ECO:0000313" key="8">
    <source>
        <dbReference type="EMBL" id="PVH25933.1"/>
    </source>
</evidence>
<dbReference type="Pfam" id="PF14322">
    <property type="entry name" value="SusD-like_3"/>
    <property type="match status" value="1"/>
</dbReference>
<evidence type="ECO:0000256" key="3">
    <source>
        <dbReference type="ARBA" id="ARBA00022729"/>
    </source>
</evidence>
<dbReference type="InterPro" id="IPR011990">
    <property type="entry name" value="TPR-like_helical_dom_sf"/>
</dbReference>
<dbReference type="RefSeq" id="WP_116775504.1">
    <property type="nucleotide sequence ID" value="NZ_QDKG01000002.1"/>
</dbReference>
<evidence type="ECO:0000259" key="7">
    <source>
        <dbReference type="Pfam" id="PF14322"/>
    </source>
</evidence>
<dbReference type="Gene3D" id="2.20.20.130">
    <property type="match status" value="1"/>
</dbReference>
<dbReference type="Gene3D" id="1.25.40.390">
    <property type="match status" value="1"/>
</dbReference>
<reference evidence="8 9" key="1">
    <citation type="submission" date="2018-04" db="EMBL/GenBank/DDBJ databases">
        <title>Sphingobacterium cortibacter sp. nov.</title>
        <authorList>
            <person name="Li Y."/>
        </authorList>
    </citation>
    <scope>NUCLEOTIDE SEQUENCE [LARGE SCALE GENOMIC DNA]</scope>
    <source>
        <strain evidence="8 9">2c-3</strain>
    </source>
</reference>
<evidence type="ECO:0000256" key="4">
    <source>
        <dbReference type="ARBA" id="ARBA00023136"/>
    </source>
</evidence>
<keyword evidence="3" id="KW-0732">Signal</keyword>
<organism evidence="8 9">
    <name type="scientific">Sphingobacterium corticibacter</name>
    <dbReference type="NCBI Taxonomy" id="2171749"/>
    <lineage>
        <taxon>Bacteria</taxon>
        <taxon>Pseudomonadati</taxon>
        <taxon>Bacteroidota</taxon>
        <taxon>Sphingobacteriia</taxon>
        <taxon>Sphingobacteriales</taxon>
        <taxon>Sphingobacteriaceae</taxon>
        <taxon>Sphingobacterium</taxon>
    </lineage>
</organism>
<dbReference type="InterPro" id="IPR033985">
    <property type="entry name" value="SusD-like_N"/>
</dbReference>
<evidence type="ECO:0000256" key="1">
    <source>
        <dbReference type="ARBA" id="ARBA00004442"/>
    </source>
</evidence>
<dbReference type="Proteomes" id="UP000245627">
    <property type="component" value="Unassembled WGS sequence"/>
</dbReference>
<proteinExistence type="inferred from homology"/>
<dbReference type="SUPFAM" id="SSF48452">
    <property type="entry name" value="TPR-like"/>
    <property type="match status" value="1"/>
</dbReference>
<dbReference type="Pfam" id="PF07980">
    <property type="entry name" value="SusD_RagB"/>
    <property type="match status" value="1"/>
</dbReference>
<keyword evidence="4" id="KW-0472">Membrane</keyword>
<dbReference type="AlphaFoldDB" id="A0A2T8HKM2"/>
<dbReference type="InterPro" id="IPR012944">
    <property type="entry name" value="SusD_RagB_dom"/>
</dbReference>
<comment type="caution">
    <text evidence="8">The sequence shown here is derived from an EMBL/GenBank/DDBJ whole genome shotgun (WGS) entry which is preliminary data.</text>
</comment>
<keyword evidence="9" id="KW-1185">Reference proteome</keyword>
<protein>
    <recommendedName>
        <fullName evidence="10">RagB/SusD family nutrient uptake outer membrane protein</fullName>
    </recommendedName>
</protein>
<evidence type="ECO:0000313" key="9">
    <source>
        <dbReference type="Proteomes" id="UP000245627"/>
    </source>
</evidence>
<comment type="subcellular location">
    <subcellularLocation>
        <location evidence="1">Cell outer membrane</location>
    </subcellularLocation>
</comment>
<evidence type="ECO:0000256" key="2">
    <source>
        <dbReference type="ARBA" id="ARBA00006275"/>
    </source>
</evidence>
<feature type="domain" description="RagB/SusD" evidence="6">
    <location>
        <begin position="352"/>
        <end position="451"/>
    </location>
</feature>
<dbReference type="EMBL" id="QDKG01000002">
    <property type="protein sequence ID" value="PVH25933.1"/>
    <property type="molecule type" value="Genomic_DNA"/>
</dbReference>